<evidence type="ECO:0000256" key="4">
    <source>
        <dbReference type="ARBA" id="ARBA00022989"/>
    </source>
</evidence>
<dbReference type="EMBL" id="CAKJTJ010000028">
    <property type="protein sequence ID" value="CAG9622841.1"/>
    <property type="molecule type" value="Genomic_DNA"/>
</dbReference>
<evidence type="ECO:0008006" key="9">
    <source>
        <dbReference type="Google" id="ProtNLM"/>
    </source>
</evidence>
<evidence type="ECO:0000256" key="1">
    <source>
        <dbReference type="ARBA" id="ARBA00004141"/>
    </source>
</evidence>
<organism evidence="7 8">
    <name type="scientific">Sutcliffiella rhizosphaerae</name>
    <dbReference type="NCBI Taxonomy" id="2880967"/>
    <lineage>
        <taxon>Bacteria</taxon>
        <taxon>Bacillati</taxon>
        <taxon>Bacillota</taxon>
        <taxon>Bacilli</taxon>
        <taxon>Bacillales</taxon>
        <taxon>Bacillaceae</taxon>
        <taxon>Sutcliffiella</taxon>
    </lineage>
</organism>
<keyword evidence="8" id="KW-1185">Reference proteome</keyword>
<feature type="transmembrane region" description="Helical" evidence="6">
    <location>
        <begin position="99"/>
        <end position="117"/>
    </location>
</feature>
<evidence type="ECO:0000313" key="8">
    <source>
        <dbReference type="Proteomes" id="UP000789833"/>
    </source>
</evidence>
<dbReference type="Pfam" id="PF03741">
    <property type="entry name" value="TerC"/>
    <property type="match status" value="1"/>
</dbReference>
<dbReference type="InterPro" id="IPR005496">
    <property type="entry name" value="Integral_membrane_TerC"/>
</dbReference>
<keyword evidence="3 6" id="KW-0812">Transmembrane</keyword>
<evidence type="ECO:0000313" key="7">
    <source>
        <dbReference type="EMBL" id="CAG9622841.1"/>
    </source>
</evidence>
<feature type="transmembrane region" description="Helical" evidence="6">
    <location>
        <begin position="129"/>
        <end position="149"/>
    </location>
</feature>
<dbReference type="PANTHER" id="PTHR30238:SF4">
    <property type="entry name" value="SLL1022 PROTEIN"/>
    <property type="match status" value="1"/>
</dbReference>
<dbReference type="PANTHER" id="PTHR30238">
    <property type="entry name" value="MEMBRANE BOUND PREDICTED REDOX MODULATOR"/>
    <property type="match status" value="1"/>
</dbReference>
<evidence type="ECO:0000256" key="3">
    <source>
        <dbReference type="ARBA" id="ARBA00022692"/>
    </source>
</evidence>
<sequence>MDLELIIAILLIIGIDIVLGGDNAIIIALACRDLPQNQRNKAIIFGTIIAIICRILLTIGAVYLLSIPFLHFVGGVLLYYIAFQLINDNMDRTIVKGSPSIMVAIKTIVVADIIMGIDNVMAVAGAAHGNYYLVIIGLLFSMPIIIWGSKLILIMMEKYPIIVYIGACILSFTAGKMIIHEPVVASLMAFAEWQMYLPYIMICVLLTVSLLKQKIA</sequence>
<dbReference type="NCBIfam" id="TIGR03717">
    <property type="entry name" value="R_switched_YjbE"/>
    <property type="match status" value="1"/>
</dbReference>
<comment type="subcellular location">
    <subcellularLocation>
        <location evidence="1">Membrane</location>
        <topology evidence="1">Multi-pass membrane protein</topology>
    </subcellularLocation>
</comment>
<evidence type="ECO:0000256" key="6">
    <source>
        <dbReference type="SAM" id="Phobius"/>
    </source>
</evidence>
<protein>
    <recommendedName>
        <fullName evidence="9">TerC family protein</fullName>
    </recommendedName>
</protein>
<feature type="transmembrane region" description="Helical" evidence="6">
    <location>
        <begin position="42"/>
        <end position="63"/>
    </location>
</feature>
<keyword evidence="4 6" id="KW-1133">Transmembrane helix</keyword>
<dbReference type="Proteomes" id="UP000789833">
    <property type="component" value="Unassembled WGS sequence"/>
</dbReference>
<keyword evidence="5 6" id="KW-0472">Membrane</keyword>
<name>A0ABM8YS62_9BACI</name>
<feature type="transmembrane region" description="Helical" evidence="6">
    <location>
        <begin position="191"/>
        <end position="211"/>
    </location>
</feature>
<evidence type="ECO:0000256" key="5">
    <source>
        <dbReference type="ARBA" id="ARBA00023136"/>
    </source>
</evidence>
<feature type="transmembrane region" description="Helical" evidence="6">
    <location>
        <begin position="6"/>
        <end position="30"/>
    </location>
</feature>
<feature type="transmembrane region" description="Helical" evidence="6">
    <location>
        <begin position="161"/>
        <end position="179"/>
    </location>
</feature>
<comment type="caution">
    <text evidence="7">The sequence shown here is derived from an EMBL/GenBank/DDBJ whole genome shotgun (WGS) entry which is preliminary data.</text>
</comment>
<feature type="transmembrane region" description="Helical" evidence="6">
    <location>
        <begin position="69"/>
        <end position="87"/>
    </location>
</feature>
<dbReference type="RefSeq" id="WP_317987096.1">
    <property type="nucleotide sequence ID" value="NZ_CAKJTJ010000028.1"/>
</dbReference>
<gene>
    <name evidence="7" type="ORF">BACCIP111883_03632</name>
</gene>
<evidence type="ECO:0000256" key="2">
    <source>
        <dbReference type="ARBA" id="ARBA00007511"/>
    </source>
</evidence>
<proteinExistence type="inferred from homology"/>
<dbReference type="InterPro" id="IPR022301">
    <property type="entry name" value="Integral_membrane_YjbE"/>
</dbReference>
<accession>A0ABM8YS62</accession>
<comment type="similarity">
    <text evidence="2">Belongs to the TerC family.</text>
</comment>
<reference evidence="7 8" key="1">
    <citation type="submission" date="2021-10" db="EMBL/GenBank/DDBJ databases">
        <authorList>
            <person name="Criscuolo A."/>
        </authorList>
    </citation>
    <scope>NUCLEOTIDE SEQUENCE [LARGE SCALE GENOMIC DNA]</scope>
    <source>
        <strain evidence="8">CIP 111883</strain>
    </source>
</reference>